<proteinExistence type="predicted"/>
<evidence type="ECO:0000313" key="2">
    <source>
        <dbReference type="EMBL" id="RCN24752.1"/>
    </source>
</evidence>
<name>A0A368EY72_ANCCA</name>
<dbReference type="Gene3D" id="3.40.33.10">
    <property type="entry name" value="CAP"/>
    <property type="match status" value="1"/>
</dbReference>
<comment type="caution">
    <text evidence="2">The sequence shown here is derived from an EMBL/GenBank/DDBJ whole genome shotgun (WGS) entry which is preliminary data.</text>
</comment>
<feature type="compositionally biased region" description="Polar residues" evidence="1">
    <location>
        <begin position="1"/>
        <end position="10"/>
    </location>
</feature>
<keyword evidence="3" id="KW-1185">Reference proteome</keyword>
<evidence type="ECO:0000313" key="3">
    <source>
        <dbReference type="Proteomes" id="UP000252519"/>
    </source>
</evidence>
<dbReference type="AlphaFoldDB" id="A0A368EY72"/>
<dbReference type="EMBL" id="JOJR01017092">
    <property type="protein sequence ID" value="RCN24752.1"/>
    <property type="molecule type" value="Genomic_DNA"/>
</dbReference>
<dbReference type="OrthoDB" id="5877551at2759"/>
<accession>A0A368EY72</accession>
<dbReference type="Proteomes" id="UP000252519">
    <property type="component" value="Unassembled WGS sequence"/>
</dbReference>
<dbReference type="SUPFAM" id="SSF55797">
    <property type="entry name" value="PR-1-like"/>
    <property type="match status" value="1"/>
</dbReference>
<feature type="region of interest" description="Disordered" evidence="1">
    <location>
        <begin position="1"/>
        <end position="24"/>
    </location>
</feature>
<evidence type="ECO:0000256" key="1">
    <source>
        <dbReference type="SAM" id="MobiDB-lite"/>
    </source>
</evidence>
<protein>
    <submittedName>
        <fullName evidence="2">Uncharacterized protein</fullName>
    </submittedName>
</protein>
<dbReference type="InterPro" id="IPR035940">
    <property type="entry name" value="CAP_sf"/>
</dbReference>
<organism evidence="2 3">
    <name type="scientific">Ancylostoma caninum</name>
    <name type="common">Dog hookworm</name>
    <dbReference type="NCBI Taxonomy" id="29170"/>
    <lineage>
        <taxon>Eukaryota</taxon>
        <taxon>Metazoa</taxon>
        <taxon>Ecdysozoa</taxon>
        <taxon>Nematoda</taxon>
        <taxon>Chromadorea</taxon>
        <taxon>Rhabditida</taxon>
        <taxon>Rhabditina</taxon>
        <taxon>Rhabditomorpha</taxon>
        <taxon>Strongyloidea</taxon>
        <taxon>Ancylostomatidae</taxon>
        <taxon>Ancylostomatinae</taxon>
        <taxon>Ancylostoma</taxon>
    </lineage>
</organism>
<gene>
    <name evidence="2" type="ORF">ANCCAN_29545</name>
</gene>
<sequence>MCKGQTNLSSDPIRKTFRDQHNHKRSAVAMGTAKMVDGKTSRNATKMWKLEYNCGLEASAYAAAKGCKEVNSTSKDFDEVWHVFNKPIADMKVAAKQVCMWLEISKTSRN</sequence>
<reference evidence="2 3" key="1">
    <citation type="submission" date="2014-10" db="EMBL/GenBank/DDBJ databases">
        <title>Draft genome of the hookworm Ancylostoma caninum.</title>
        <authorList>
            <person name="Mitreva M."/>
        </authorList>
    </citation>
    <scope>NUCLEOTIDE SEQUENCE [LARGE SCALE GENOMIC DNA]</scope>
    <source>
        <strain evidence="2 3">Baltimore</strain>
    </source>
</reference>